<dbReference type="Gene3D" id="4.10.260.20">
    <property type="entry name" value="Iron hydrogenase, small subunit"/>
    <property type="match status" value="1"/>
</dbReference>
<dbReference type="Gene3D" id="3.30.70.20">
    <property type="match status" value="1"/>
</dbReference>
<evidence type="ECO:0000256" key="4">
    <source>
        <dbReference type="ARBA" id="ARBA00022485"/>
    </source>
</evidence>
<comment type="similarity">
    <text evidence="3">Belongs to the complex I 75 kDa subunit family.</text>
</comment>
<dbReference type="GO" id="GO:0008901">
    <property type="term" value="F:ferredoxin hydrogenase activity"/>
    <property type="evidence" value="ECO:0007669"/>
    <property type="project" value="InterPro"/>
</dbReference>
<dbReference type="EMBL" id="JACRWC010000063">
    <property type="protein sequence ID" value="MBC5999380.1"/>
    <property type="molecule type" value="Genomic_DNA"/>
</dbReference>
<dbReference type="SUPFAM" id="SSF53920">
    <property type="entry name" value="Fe-only hydrogenase"/>
    <property type="match status" value="1"/>
</dbReference>
<evidence type="ECO:0000256" key="1">
    <source>
        <dbReference type="ARBA" id="ARBA00001966"/>
    </source>
</evidence>
<proteinExistence type="inferred from homology"/>
<dbReference type="FunFam" id="3.10.20.740:FF:000004">
    <property type="entry name" value="NADH-quinone oxidoreductase"/>
    <property type="match status" value="1"/>
</dbReference>
<dbReference type="InterPro" id="IPR013352">
    <property type="entry name" value="Fe_hydrogenase_subset"/>
</dbReference>
<keyword evidence="5" id="KW-0001">2Fe-2S</keyword>
<protein>
    <submittedName>
        <fullName evidence="16">(2Fe-2S)-binding protein</fullName>
    </submittedName>
</protein>
<dbReference type="Pfam" id="PF02256">
    <property type="entry name" value="Fe_hyd_SSU"/>
    <property type="match status" value="1"/>
</dbReference>
<evidence type="ECO:0000256" key="13">
    <source>
        <dbReference type="ARBA" id="ARBA00034078"/>
    </source>
</evidence>
<gene>
    <name evidence="16" type="ORF">H8876_05145</name>
</gene>
<dbReference type="InterPro" id="IPR017900">
    <property type="entry name" value="4Fe4S_Fe_S_CS"/>
</dbReference>
<dbReference type="InterPro" id="IPR004108">
    <property type="entry name" value="Fe_hydrogenase_lsu_C"/>
</dbReference>
<dbReference type="InterPro" id="IPR036991">
    <property type="entry name" value="Fe_hydrogenase_ssu_sf"/>
</dbReference>
<dbReference type="PROSITE" id="PS00198">
    <property type="entry name" value="4FE4S_FER_1"/>
    <property type="match status" value="1"/>
</dbReference>
<dbReference type="GO" id="GO:0016020">
    <property type="term" value="C:membrane"/>
    <property type="evidence" value="ECO:0007669"/>
    <property type="project" value="UniProtKB-SubCell"/>
</dbReference>
<keyword evidence="4" id="KW-0004">4Fe-4S</keyword>
<comment type="subcellular location">
    <subcellularLocation>
        <location evidence="2">Membrane</location>
    </subcellularLocation>
</comment>
<comment type="caution">
    <text evidence="16">The sequence shown here is derived from an EMBL/GenBank/DDBJ whole genome shotgun (WGS) entry which is preliminary data.</text>
</comment>
<evidence type="ECO:0000259" key="15">
    <source>
        <dbReference type="PROSITE" id="PS51839"/>
    </source>
</evidence>
<evidence type="ECO:0000256" key="8">
    <source>
        <dbReference type="ARBA" id="ARBA00022967"/>
    </source>
</evidence>
<dbReference type="Gene3D" id="3.40.950.10">
    <property type="entry name" value="Fe-only Hydrogenase (Larger Subunit), Chain L, domain 3"/>
    <property type="match status" value="1"/>
</dbReference>
<dbReference type="Pfam" id="PF02906">
    <property type="entry name" value="Fe_hyd_lg_C"/>
    <property type="match status" value="1"/>
</dbReference>
<keyword evidence="9" id="KW-0408">Iron</keyword>
<evidence type="ECO:0000256" key="7">
    <source>
        <dbReference type="ARBA" id="ARBA00022737"/>
    </source>
</evidence>
<dbReference type="GO" id="GO:0008137">
    <property type="term" value="F:NADH dehydrogenase (ubiquinone) activity"/>
    <property type="evidence" value="ECO:0007669"/>
    <property type="project" value="InterPro"/>
</dbReference>
<keyword evidence="8" id="KW-1278">Translocase</keyword>
<keyword evidence="11" id="KW-0520">NAD</keyword>
<dbReference type="Pfam" id="PF13510">
    <property type="entry name" value="Fer2_4"/>
    <property type="match status" value="1"/>
</dbReference>
<dbReference type="InterPro" id="IPR001041">
    <property type="entry name" value="2Fe-2S_ferredoxin-type"/>
</dbReference>
<dbReference type="SMART" id="SM00929">
    <property type="entry name" value="NADH-G_4Fe-4S_3"/>
    <property type="match status" value="1"/>
</dbReference>
<evidence type="ECO:0000259" key="14">
    <source>
        <dbReference type="PROSITE" id="PS51379"/>
    </source>
</evidence>
<dbReference type="InterPro" id="IPR019574">
    <property type="entry name" value="NADH_UbQ_OxRdtase_Gsu_4Fe4S-bd"/>
</dbReference>
<reference evidence="16" key="1">
    <citation type="submission" date="2020-08" db="EMBL/GenBank/DDBJ databases">
        <authorList>
            <person name="Liu C."/>
            <person name="Sun Q."/>
        </authorList>
    </citation>
    <scope>NUCLEOTIDE SEQUENCE</scope>
    <source>
        <strain evidence="16">BX16</strain>
    </source>
</reference>
<dbReference type="NCBIfam" id="TIGR02512">
    <property type="entry name" value="FeFe_hydrog_A"/>
    <property type="match status" value="1"/>
</dbReference>
<dbReference type="RefSeq" id="WP_249286824.1">
    <property type="nucleotide sequence ID" value="NZ_JACRWC010000063.1"/>
</dbReference>
<dbReference type="InterPro" id="IPR009016">
    <property type="entry name" value="Fe_hydrogenase"/>
</dbReference>
<evidence type="ECO:0000256" key="9">
    <source>
        <dbReference type="ARBA" id="ARBA00023004"/>
    </source>
</evidence>
<dbReference type="Gene3D" id="3.40.50.1780">
    <property type="match status" value="1"/>
</dbReference>
<keyword evidence="17" id="KW-1185">Reference proteome</keyword>
<evidence type="ECO:0000313" key="16">
    <source>
        <dbReference type="EMBL" id="MBC5999380.1"/>
    </source>
</evidence>
<dbReference type="SUPFAM" id="SSF54862">
    <property type="entry name" value="4Fe-4S ferredoxins"/>
    <property type="match status" value="1"/>
</dbReference>
<evidence type="ECO:0000256" key="5">
    <source>
        <dbReference type="ARBA" id="ARBA00022714"/>
    </source>
</evidence>
<dbReference type="SMART" id="SM00902">
    <property type="entry name" value="Fe_hyd_SSU"/>
    <property type="match status" value="1"/>
</dbReference>
<dbReference type="InterPro" id="IPR017896">
    <property type="entry name" value="4Fe4S_Fe-S-bd"/>
</dbReference>
<dbReference type="CDD" id="cd00207">
    <property type="entry name" value="fer2"/>
    <property type="match status" value="1"/>
</dbReference>
<comment type="cofactor">
    <cofactor evidence="13">
        <name>[2Fe-2S] cluster</name>
        <dbReference type="ChEBI" id="CHEBI:190135"/>
    </cofactor>
</comment>
<keyword evidence="10" id="KW-0411">Iron-sulfur</keyword>
<dbReference type="InterPro" id="IPR000283">
    <property type="entry name" value="NADH_UbQ_OxRdtase_75kDa_su_CS"/>
</dbReference>
<keyword evidence="6" id="KW-0479">Metal-binding</keyword>
<dbReference type="GO" id="GO:0005506">
    <property type="term" value="F:iron ion binding"/>
    <property type="evidence" value="ECO:0007669"/>
    <property type="project" value="InterPro"/>
</dbReference>
<comment type="cofactor">
    <cofactor evidence="1">
        <name>[4Fe-4S] cluster</name>
        <dbReference type="ChEBI" id="CHEBI:49883"/>
    </cofactor>
</comment>
<feature type="domain" description="4Fe-4S ferredoxin-type" evidence="14">
    <location>
        <begin position="179"/>
        <end position="208"/>
    </location>
</feature>
<evidence type="ECO:0000256" key="12">
    <source>
        <dbReference type="ARBA" id="ARBA00023136"/>
    </source>
</evidence>
<dbReference type="PROSITE" id="PS51839">
    <property type="entry name" value="4FE4S_HC3"/>
    <property type="match status" value="1"/>
</dbReference>
<dbReference type="PANTHER" id="PTHR11615">
    <property type="entry name" value="NITRATE, FORMATE, IRON DEHYDROGENASE"/>
    <property type="match status" value="1"/>
</dbReference>
<evidence type="ECO:0000256" key="10">
    <source>
        <dbReference type="ARBA" id="ARBA00023014"/>
    </source>
</evidence>
<dbReference type="GO" id="GO:0051539">
    <property type="term" value="F:4 iron, 4 sulfur cluster binding"/>
    <property type="evidence" value="ECO:0007669"/>
    <property type="project" value="UniProtKB-KW"/>
</dbReference>
<organism evidence="16 17">
    <name type="scientific">Lentihominibacter faecis</name>
    <dbReference type="NCBI Taxonomy" id="2764712"/>
    <lineage>
        <taxon>Bacteria</taxon>
        <taxon>Bacillati</taxon>
        <taxon>Bacillota</taxon>
        <taxon>Clostridia</taxon>
        <taxon>Peptostreptococcales</taxon>
        <taxon>Anaerovoracaceae</taxon>
        <taxon>Lentihominibacter</taxon>
    </lineage>
</organism>
<dbReference type="Pfam" id="PF10588">
    <property type="entry name" value="NADH-G_4Fe-4S_3"/>
    <property type="match status" value="1"/>
</dbReference>
<dbReference type="PROSITE" id="PS00641">
    <property type="entry name" value="COMPLEX1_75K_1"/>
    <property type="match status" value="1"/>
</dbReference>
<sequence length="566" mass="61927">MGFMTIDGKQVEFTDEPNVLSVIRKADIDIPTLCYHSELSVYGACRLCTVENEKGKTFASCSEKPKDGMVVYTNTPRLMKYRKMILELLLAAHDRDCTTCIKSGECHLQELAHRMGVTTVPYKNRMTHHEIDASSPSIIRNPNKCILCGDCVRMCDNVQAVNAIDFTSRGTSATVAPAFNKLLNTTDCVGCGQCRVVCPTGAISINTNMDPVWEALADPDTKVIAQIAPAVRVAVGDAFDLPQGENVMGKIVNVLHRMGFDEVFDTAYGADLTVIEESEEFLQRLASGENLPLFTSCCPGWVSYCEHRHPELAKHLSTTRSPMQMFGAVAREYYKDPANNEGKKILSVAIMPCTAKKGEILRDESKTDGIADIDYVLTTSELITMIKRSGLMFEDVELESSDMPFGIGSGAGVIFGASGGVTEAVMRRLADKHSRSEMETIRNSGVRGGEGIKEIVITYQDKEYKAAVVSGLANAEKLIQQIESGECNYDFIEVMACRRGCIMGGGQPVDAHSAGGEARAKGLYAADVNTQIKKSNENPLVQSLYDGLLKGKEHKLLHRNFNKPSQ</sequence>
<dbReference type="PROSITE" id="PS51379">
    <property type="entry name" value="4FE4S_FER_2"/>
    <property type="match status" value="2"/>
</dbReference>
<keyword evidence="12" id="KW-0472">Membrane</keyword>
<dbReference type="GO" id="GO:0051537">
    <property type="term" value="F:2 iron, 2 sulfur cluster binding"/>
    <property type="evidence" value="ECO:0007669"/>
    <property type="project" value="UniProtKB-KW"/>
</dbReference>
<dbReference type="Gene3D" id="3.10.20.740">
    <property type="match status" value="1"/>
</dbReference>
<evidence type="ECO:0000256" key="6">
    <source>
        <dbReference type="ARBA" id="ARBA00022723"/>
    </source>
</evidence>
<dbReference type="InterPro" id="IPR036010">
    <property type="entry name" value="2Fe-2S_ferredoxin-like_sf"/>
</dbReference>
<dbReference type="Proteomes" id="UP000644115">
    <property type="component" value="Unassembled WGS sequence"/>
</dbReference>
<accession>A0A923SRG3</accession>
<evidence type="ECO:0000256" key="3">
    <source>
        <dbReference type="ARBA" id="ARBA00005404"/>
    </source>
</evidence>
<evidence type="ECO:0000256" key="11">
    <source>
        <dbReference type="ARBA" id="ARBA00023027"/>
    </source>
</evidence>
<evidence type="ECO:0000313" key="17">
    <source>
        <dbReference type="Proteomes" id="UP000644115"/>
    </source>
</evidence>
<keyword evidence="7" id="KW-0677">Repeat</keyword>
<feature type="domain" description="4Fe-4S ferredoxin-type" evidence="14">
    <location>
        <begin position="136"/>
        <end position="166"/>
    </location>
</feature>
<dbReference type="Pfam" id="PF12838">
    <property type="entry name" value="Fer4_7"/>
    <property type="match status" value="1"/>
</dbReference>
<dbReference type="SUPFAM" id="SSF54292">
    <property type="entry name" value="2Fe-2S ferredoxin-like"/>
    <property type="match status" value="1"/>
</dbReference>
<name>A0A923SRG3_9FIRM</name>
<dbReference type="GO" id="GO:0042773">
    <property type="term" value="P:ATP synthesis coupled electron transport"/>
    <property type="evidence" value="ECO:0007669"/>
    <property type="project" value="InterPro"/>
</dbReference>
<evidence type="ECO:0000256" key="2">
    <source>
        <dbReference type="ARBA" id="ARBA00004370"/>
    </source>
</evidence>
<dbReference type="FunFam" id="3.30.70.20:FF:000035">
    <property type="entry name" value="Iron hydrogenase 1"/>
    <property type="match status" value="1"/>
</dbReference>
<dbReference type="InterPro" id="IPR003149">
    <property type="entry name" value="Fe_hydrogenase_ssu"/>
</dbReference>
<dbReference type="AlphaFoldDB" id="A0A923SRG3"/>
<dbReference type="InterPro" id="IPR050340">
    <property type="entry name" value="Cytosolic_Fe-S_CAF"/>
</dbReference>
<feature type="domain" description="4Fe-4S His(Cys)3-ligated-type" evidence="15">
    <location>
        <begin position="77"/>
        <end position="116"/>
    </location>
</feature>